<dbReference type="Gene3D" id="1.10.10.60">
    <property type="entry name" value="Homeodomain-like"/>
    <property type="match status" value="1"/>
</dbReference>
<keyword evidence="12" id="KW-1185">Reference proteome</keyword>
<accession>A0A0R1HSC5</accession>
<dbReference type="PANTHER" id="PTHR32248:SF4">
    <property type="entry name" value="RNA POLYMERASE SIGMA-54 FACTOR"/>
    <property type="match status" value="1"/>
</dbReference>
<dbReference type="Gene3D" id="1.10.10.1330">
    <property type="entry name" value="RNA polymerase sigma-54 factor, core-binding domain"/>
    <property type="match status" value="1"/>
</dbReference>
<dbReference type="NCBIfam" id="TIGR02395">
    <property type="entry name" value="rpoN_sigma"/>
    <property type="match status" value="1"/>
</dbReference>
<evidence type="ECO:0000256" key="4">
    <source>
        <dbReference type="ARBA" id="ARBA00022695"/>
    </source>
</evidence>
<evidence type="ECO:0000256" key="2">
    <source>
        <dbReference type="ARBA" id="ARBA00022478"/>
    </source>
</evidence>
<proteinExistence type="inferred from homology"/>
<feature type="domain" description="RNA polymerase sigma factor 54 core-binding" evidence="10">
    <location>
        <begin position="92"/>
        <end position="274"/>
    </location>
</feature>
<dbReference type="GO" id="GO:0016987">
    <property type="term" value="F:sigma factor activity"/>
    <property type="evidence" value="ECO:0007669"/>
    <property type="project" value="UniProtKB-KW"/>
</dbReference>
<dbReference type="EMBL" id="AZDI01000002">
    <property type="protein sequence ID" value="KRK46138.1"/>
    <property type="molecule type" value="Genomic_DNA"/>
</dbReference>
<evidence type="ECO:0000259" key="9">
    <source>
        <dbReference type="Pfam" id="PF04552"/>
    </source>
</evidence>
<evidence type="ECO:0000256" key="3">
    <source>
        <dbReference type="ARBA" id="ARBA00022679"/>
    </source>
</evidence>
<evidence type="ECO:0000259" key="10">
    <source>
        <dbReference type="Pfam" id="PF04963"/>
    </source>
</evidence>
<dbReference type="Pfam" id="PF00309">
    <property type="entry name" value="Sigma54_AID"/>
    <property type="match status" value="1"/>
</dbReference>
<name>A0A0R1HSC5_9LACO</name>
<keyword evidence="4" id="KW-0548">Nucleotidyltransferase</keyword>
<dbReference type="PATRIC" id="fig|1423719.4.peg.649"/>
<dbReference type="PRINTS" id="PR00045">
    <property type="entry name" value="SIGMA54FCT"/>
</dbReference>
<sequence>MEVENKMAFEQKFKQQQSQIQKLAMTPELQQSIKMLQYNIEDLQQFINDKVMENPLIETVDDNQIIQAGESQYKVSLTTDGDNDYMNSVSSDEAQSLLDYLLDQIYLTMRQTPLRKVVLYLVDYVEQTGYFSANLDDLAEESGIPPIMLLDALTLIQRLDPPGVGARNLQENIMLQIDLDSSAPELAYVVIKDNFDDFVDRKWQHIAREYSVNISDIQEISDFVRTLSPNPGAGFGTPRIGKIYPDLVLKNINDELTLFKVRGAQPEIVFQQKYFDDMSKGNDPEVTKYLADKKREYEWLVNGLRQRGDTILKVGQYILKYQAAFFADKTKPIKPLLLREVAAALDVHESTISRTVNDKYIETEFGVYELKSFFGQVANKNKKNAEALSSKAIMLTMQELIDAEDKMKPLSDQKIVLQLMKQNIDISRRTVAKYRENLNVPSSSARKRYKN</sequence>
<dbReference type="GO" id="GO:0006352">
    <property type="term" value="P:DNA-templated transcription initiation"/>
    <property type="evidence" value="ECO:0007669"/>
    <property type="project" value="InterPro"/>
</dbReference>
<evidence type="ECO:0000313" key="11">
    <source>
        <dbReference type="EMBL" id="KRK46138.1"/>
    </source>
</evidence>
<dbReference type="PANTHER" id="PTHR32248">
    <property type="entry name" value="RNA POLYMERASE SIGMA-54 FACTOR"/>
    <property type="match status" value="1"/>
</dbReference>
<keyword evidence="6" id="KW-0731">Sigma factor</keyword>
<dbReference type="GO" id="GO:0016779">
    <property type="term" value="F:nucleotidyltransferase activity"/>
    <property type="evidence" value="ECO:0007669"/>
    <property type="project" value="UniProtKB-KW"/>
</dbReference>
<dbReference type="PROSITE" id="PS50044">
    <property type="entry name" value="SIGMA54_3"/>
    <property type="match status" value="1"/>
</dbReference>
<dbReference type="GO" id="GO:0000428">
    <property type="term" value="C:DNA-directed RNA polymerase complex"/>
    <property type="evidence" value="ECO:0007669"/>
    <property type="project" value="UniProtKB-KW"/>
</dbReference>
<dbReference type="InterPro" id="IPR000394">
    <property type="entry name" value="RNA_pol_sigma_54"/>
</dbReference>
<keyword evidence="8" id="KW-0804">Transcription</keyword>
<dbReference type="GO" id="GO:0001216">
    <property type="term" value="F:DNA-binding transcription activator activity"/>
    <property type="evidence" value="ECO:0007669"/>
    <property type="project" value="InterPro"/>
</dbReference>
<organism evidence="11 12">
    <name type="scientific">Dellaglioa algida DSM 15638</name>
    <dbReference type="NCBI Taxonomy" id="1423719"/>
    <lineage>
        <taxon>Bacteria</taxon>
        <taxon>Bacillati</taxon>
        <taxon>Bacillota</taxon>
        <taxon>Bacilli</taxon>
        <taxon>Lactobacillales</taxon>
        <taxon>Lactobacillaceae</taxon>
        <taxon>Dellaglioa</taxon>
    </lineage>
</organism>
<gene>
    <name evidence="11" type="ORF">FC66_GL000639</name>
</gene>
<evidence type="ECO:0000256" key="8">
    <source>
        <dbReference type="ARBA" id="ARBA00023163"/>
    </source>
</evidence>
<dbReference type="InterPro" id="IPR007634">
    <property type="entry name" value="RNA_pol_sigma_54_DNA-bd"/>
</dbReference>
<keyword evidence="7" id="KW-0238">DNA-binding</keyword>
<evidence type="ECO:0000256" key="1">
    <source>
        <dbReference type="ARBA" id="ARBA00008798"/>
    </source>
</evidence>
<feature type="domain" description="RNA polymerase sigma factor 54 DNA-binding" evidence="9">
    <location>
        <begin position="288"/>
        <end position="448"/>
    </location>
</feature>
<keyword evidence="2" id="KW-0240">DNA-directed RNA polymerase</keyword>
<dbReference type="PROSITE" id="PS00717">
    <property type="entry name" value="SIGMA54_1"/>
    <property type="match status" value="1"/>
</dbReference>
<dbReference type="PIRSF" id="PIRSF000774">
    <property type="entry name" value="RpoN"/>
    <property type="match status" value="1"/>
</dbReference>
<dbReference type="Proteomes" id="UP000051450">
    <property type="component" value="Unassembled WGS sequence"/>
</dbReference>
<dbReference type="InterPro" id="IPR038709">
    <property type="entry name" value="RpoN_core-bd_sf"/>
</dbReference>
<dbReference type="InterPro" id="IPR007046">
    <property type="entry name" value="RNA_pol_sigma_54_core-bd"/>
</dbReference>
<comment type="caution">
    <text evidence="11">The sequence shown here is derived from an EMBL/GenBank/DDBJ whole genome shotgun (WGS) entry which is preliminary data.</text>
</comment>
<reference evidence="11 12" key="1">
    <citation type="journal article" date="2015" name="Genome Announc.">
        <title>Expanding the biotechnology potential of lactobacilli through comparative genomics of 213 strains and associated genera.</title>
        <authorList>
            <person name="Sun Z."/>
            <person name="Harris H.M."/>
            <person name="McCann A."/>
            <person name="Guo C."/>
            <person name="Argimon S."/>
            <person name="Zhang W."/>
            <person name="Yang X."/>
            <person name="Jeffery I.B."/>
            <person name="Cooney J.C."/>
            <person name="Kagawa T.F."/>
            <person name="Liu W."/>
            <person name="Song Y."/>
            <person name="Salvetti E."/>
            <person name="Wrobel A."/>
            <person name="Rasinkangas P."/>
            <person name="Parkhill J."/>
            <person name="Rea M.C."/>
            <person name="O'Sullivan O."/>
            <person name="Ritari J."/>
            <person name="Douillard F.P."/>
            <person name="Paul Ross R."/>
            <person name="Yang R."/>
            <person name="Briner A.E."/>
            <person name="Felis G.E."/>
            <person name="de Vos W.M."/>
            <person name="Barrangou R."/>
            <person name="Klaenhammer T.R."/>
            <person name="Caufield P.W."/>
            <person name="Cui Y."/>
            <person name="Zhang H."/>
            <person name="O'Toole P.W."/>
        </authorList>
    </citation>
    <scope>NUCLEOTIDE SEQUENCE [LARGE SCALE GENOMIC DNA]</scope>
    <source>
        <strain evidence="11 12">DSM 15638</strain>
    </source>
</reference>
<evidence type="ECO:0000256" key="7">
    <source>
        <dbReference type="ARBA" id="ARBA00023125"/>
    </source>
</evidence>
<evidence type="ECO:0000256" key="6">
    <source>
        <dbReference type="ARBA" id="ARBA00023082"/>
    </source>
</evidence>
<keyword evidence="3" id="KW-0808">Transferase</keyword>
<dbReference type="GO" id="GO:0003677">
    <property type="term" value="F:DNA binding"/>
    <property type="evidence" value="ECO:0007669"/>
    <property type="project" value="UniProtKB-KW"/>
</dbReference>
<evidence type="ECO:0000256" key="5">
    <source>
        <dbReference type="ARBA" id="ARBA00023015"/>
    </source>
</evidence>
<dbReference type="Pfam" id="PF04963">
    <property type="entry name" value="Sigma54_CBD"/>
    <property type="match status" value="1"/>
</dbReference>
<dbReference type="PROSITE" id="PS00718">
    <property type="entry name" value="SIGMA54_2"/>
    <property type="match status" value="1"/>
</dbReference>
<evidence type="ECO:0000313" key="12">
    <source>
        <dbReference type="Proteomes" id="UP000051450"/>
    </source>
</evidence>
<comment type="similarity">
    <text evidence="1">Belongs to the sigma-54 factor family.</text>
</comment>
<dbReference type="STRING" id="1423719.FC66_GL000639"/>
<dbReference type="Pfam" id="PF04552">
    <property type="entry name" value="Sigma54_DBD"/>
    <property type="match status" value="1"/>
</dbReference>
<keyword evidence="5" id="KW-0805">Transcription regulation</keyword>
<dbReference type="AlphaFoldDB" id="A0A0R1HSC5"/>
<protein>
    <submittedName>
        <fullName evidence="11">RNA polymerase sigma-54 factor</fullName>
    </submittedName>
</protein>